<organism evidence="1">
    <name type="scientific">marine sediment metagenome</name>
    <dbReference type="NCBI Taxonomy" id="412755"/>
    <lineage>
        <taxon>unclassified sequences</taxon>
        <taxon>metagenomes</taxon>
        <taxon>ecological metagenomes</taxon>
    </lineage>
</organism>
<gene>
    <name evidence="1" type="ORF">S01H1_57335</name>
</gene>
<proteinExistence type="predicted"/>
<dbReference type="EMBL" id="BARS01037384">
    <property type="protein sequence ID" value="GAG25666.1"/>
    <property type="molecule type" value="Genomic_DNA"/>
</dbReference>
<sequence>YGIECVKTQAKANKWVGNWSKVSGKVESRQTVTLTRW</sequence>
<reference evidence="1" key="1">
    <citation type="journal article" date="2014" name="Front. Microbiol.">
        <title>High frequency of phylogenetically diverse reductive dehalogenase-homologous genes in deep subseafloor sedimentary metagenomes.</title>
        <authorList>
            <person name="Kawai M."/>
            <person name="Futagami T."/>
            <person name="Toyoda A."/>
            <person name="Takaki Y."/>
            <person name="Nishi S."/>
            <person name="Hori S."/>
            <person name="Arai W."/>
            <person name="Tsubouchi T."/>
            <person name="Morono Y."/>
            <person name="Uchiyama I."/>
            <person name="Ito T."/>
            <person name="Fujiyama A."/>
            <person name="Inagaki F."/>
            <person name="Takami H."/>
        </authorList>
    </citation>
    <scope>NUCLEOTIDE SEQUENCE</scope>
    <source>
        <strain evidence="1">Expedition CK06-06</strain>
    </source>
</reference>
<accession>X0XL15</accession>
<dbReference type="AlphaFoldDB" id="X0XL15"/>
<evidence type="ECO:0000313" key="1">
    <source>
        <dbReference type="EMBL" id="GAG25666.1"/>
    </source>
</evidence>
<comment type="caution">
    <text evidence="1">The sequence shown here is derived from an EMBL/GenBank/DDBJ whole genome shotgun (WGS) entry which is preliminary data.</text>
</comment>
<protein>
    <submittedName>
        <fullName evidence="1">Uncharacterized protein</fullName>
    </submittedName>
</protein>
<name>X0XL15_9ZZZZ</name>
<feature type="non-terminal residue" evidence="1">
    <location>
        <position position="1"/>
    </location>
</feature>